<feature type="compositionally biased region" description="Low complexity" evidence="1">
    <location>
        <begin position="278"/>
        <end position="292"/>
    </location>
</feature>
<gene>
    <name evidence="4" type="ORF">C8F04DRAFT_1348249</name>
</gene>
<feature type="non-terminal residue" evidence="4">
    <location>
        <position position="338"/>
    </location>
</feature>
<name>A0AAD6WM26_9AGAR</name>
<keyword evidence="2" id="KW-0472">Membrane</keyword>
<evidence type="ECO:0000259" key="3">
    <source>
        <dbReference type="Pfam" id="PF20152"/>
    </source>
</evidence>
<evidence type="ECO:0000313" key="5">
    <source>
        <dbReference type="Proteomes" id="UP001218188"/>
    </source>
</evidence>
<keyword evidence="2" id="KW-0812">Transmembrane</keyword>
<comment type="caution">
    <text evidence="4">The sequence shown here is derived from an EMBL/GenBank/DDBJ whole genome shotgun (WGS) entry which is preliminary data.</text>
</comment>
<feature type="transmembrane region" description="Helical" evidence="2">
    <location>
        <begin position="158"/>
        <end position="182"/>
    </location>
</feature>
<evidence type="ECO:0000256" key="1">
    <source>
        <dbReference type="SAM" id="MobiDB-lite"/>
    </source>
</evidence>
<dbReference type="PANTHER" id="PTHR40465">
    <property type="entry name" value="CHROMOSOME 1, WHOLE GENOME SHOTGUN SEQUENCE"/>
    <property type="match status" value="1"/>
</dbReference>
<feature type="transmembrane region" description="Helical" evidence="2">
    <location>
        <begin position="6"/>
        <end position="23"/>
    </location>
</feature>
<feature type="transmembrane region" description="Helical" evidence="2">
    <location>
        <begin position="35"/>
        <end position="58"/>
    </location>
</feature>
<feature type="domain" description="DUF6534" evidence="3">
    <location>
        <begin position="167"/>
        <end position="251"/>
    </location>
</feature>
<dbReference type="InterPro" id="IPR045339">
    <property type="entry name" value="DUF6534"/>
</dbReference>
<organism evidence="4 5">
    <name type="scientific">Mycena alexandri</name>
    <dbReference type="NCBI Taxonomy" id="1745969"/>
    <lineage>
        <taxon>Eukaryota</taxon>
        <taxon>Fungi</taxon>
        <taxon>Dikarya</taxon>
        <taxon>Basidiomycota</taxon>
        <taxon>Agaricomycotina</taxon>
        <taxon>Agaricomycetes</taxon>
        <taxon>Agaricomycetidae</taxon>
        <taxon>Agaricales</taxon>
        <taxon>Marasmiineae</taxon>
        <taxon>Mycenaceae</taxon>
        <taxon>Mycena</taxon>
    </lineage>
</organism>
<sequence length="338" mass="36951">LIGSLLNFFFYGTFVIQIYVYRLCFPKDSLLLKCLVYFIFLVMTTSVCLNAADVEYWFGAGFGDISRLASPHHSRFTAPILGSLVAFLVHLFFVYRVLTLTTPTSACASPNGRRPTWTWFFVLALVLVSLAQATGGMASGIISYIVHSTISDEHRMALVYVWLVDRAVADLALAVVMTYLLLKTEDKSIKGDIVKKTVHMVIETNIFTALVSFITLVLFVGIPNTTYFICPIIILPGIYANTLLVVLNTRPRPGASSAGDDPNSEFTTSTLAFNRPRSSTTTTAASKGGASSNPKGRAVYSANSPGRVLSVPAMSFARRPQQDAEGEDGEDDDVDAYY</sequence>
<proteinExistence type="predicted"/>
<feature type="transmembrane region" description="Helical" evidence="2">
    <location>
        <begin position="202"/>
        <end position="220"/>
    </location>
</feature>
<feature type="compositionally biased region" description="Acidic residues" evidence="1">
    <location>
        <begin position="324"/>
        <end position="338"/>
    </location>
</feature>
<feature type="transmembrane region" description="Helical" evidence="2">
    <location>
        <begin position="119"/>
        <end position="146"/>
    </location>
</feature>
<feature type="non-terminal residue" evidence="4">
    <location>
        <position position="1"/>
    </location>
</feature>
<reference evidence="4" key="1">
    <citation type="submission" date="2023-03" db="EMBL/GenBank/DDBJ databases">
        <title>Massive genome expansion in bonnet fungi (Mycena s.s.) driven by repeated elements and novel gene families across ecological guilds.</title>
        <authorList>
            <consortium name="Lawrence Berkeley National Laboratory"/>
            <person name="Harder C.B."/>
            <person name="Miyauchi S."/>
            <person name="Viragh M."/>
            <person name="Kuo A."/>
            <person name="Thoen E."/>
            <person name="Andreopoulos B."/>
            <person name="Lu D."/>
            <person name="Skrede I."/>
            <person name="Drula E."/>
            <person name="Henrissat B."/>
            <person name="Morin E."/>
            <person name="Kohler A."/>
            <person name="Barry K."/>
            <person name="LaButti K."/>
            <person name="Morin E."/>
            <person name="Salamov A."/>
            <person name="Lipzen A."/>
            <person name="Mereny Z."/>
            <person name="Hegedus B."/>
            <person name="Baldrian P."/>
            <person name="Stursova M."/>
            <person name="Weitz H."/>
            <person name="Taylor A."/>
            <person name="Grigoriev I.V."/>
            <person name="Nagy L.G."/>
            <person name="Martin F."/>
            <person name="Kauserud H."/>
        </authorList>
    </citation>
    <scope>NUCLEOTIDE SEQUENCE</scope>
    <source>
        <strain evidence="4">CBHHK200</strain>
    </source>
</reference>
<dbReference type="PANTHER" id="PTHR40465:SF1">
    <property type="entry name" value="DUF6534 DOMAIN-CONTAINING PROTEIN"/>
    <property type="match status" value="1"/>
</dbReference>
<feature type="transmembrane region" description="Helical" evidence="2">
    <location>
        <begin position="78"/>
        <end position="98"/>
    </location>
</feature>
<dbReference type="AlphaFoldDB" id="A0AAD6WM26"/>
<dbReference type="Pfam" id="PF20152">
    <property type="entry name" value="DUF6534"/>
    <property type="match status" value="1"/>
</dbReference>
<feature type="transmembrane region" description="Helical" evidence="2">
    <location>
        <begin position="226"/>
        <end position="247"/>
    </location>
</feature>
<dbReference type="Proteomes" id="UP001218188">
    <property type="component" value="Unassembled WGS sequence"/>
</dbReference>
<evidence type="ECO:0000256" key="2">
    <source>
        <dbReference type="SAM" id="Phobius"/>
    </source>
</evidence>
<keyword evidence="5" id="KW-1185">Reference proteome</keyword>
<feature type="region of interest" description="Disordered" evidence="1">
    <location>
        <begin position="254"/>
        <end position="338"/>
    </location>
</feature>
<keyword evidence="2" id="KW-1133">Transmembrane helix</keyword>
<protein>
    <recommendedName>
        <fullName evidence="3">DUF6534 domain-containing protein</fullName>
    </recommendedName>
</protein>
<evidence type="ECO:0000313" key="4">
    <source>
        <dbReference type="EMBL" id="KAJ7016221.1"/>
    </source>
</evidence>
<accession>A0AAD6WM26</accession>
<dbReference type="EMBL" id="JARJCM010000558">
    <property type="protein sequence ID" value="KAJ7016221.1"/>
    <property type="molecule type" value="Genomic_DNA"/>
</dbReference>